<dbReference type="Proteomes" id="UP000442695">
    <property type="component" value="Unassembled WGS sequence"/>
</dbReference>
<gene>
    <name evidence="1" type="ORF">GN299_03330</name>
    <name evidence="2" type="ORF">P3W50_00525</name>
</gene>
<reference evidence="1 3" key="1">
    <citation type="submission" date="2019-12" db="EMBL/GenBank/DDBJ databases">
        <authorList>
            <person name="Woiski C."/>
        </authorList>
    </citation>
    <scope>NUCLEOTIDE SEQUENCE [LARGE SCALE GENOMIC DNA]</scope>
    <source>
        <strain evidence="1 3">BOE100</strain>
    </source>
</reference>
<proteinExistence type="predicted"/>
<comment type="caution">
    <text evidence="1">The sequence shown here is derived from an EMBL/GenBank/DDBJ whole genome shotgun (WGS) entry which is preliminary data.</text>
</comment>
<evidence type="ECO:0000313" key="3">
    <source>
        <dbReference type="Proteomes" id="UP000442695"/>
    </source>
</evidence>
<dbReference type="Proteomes" id="UP001217741">
    <property type="component" value="Unassembled WGS sequence"/>
</dbReference>
<dbReference type="Gene3D" id="3.40.50.150">
    <property type="entry name" value="Vaccinia Virus protein VP39"/>
    <property type="match status" value="1"/>
</dbReference>
<name>A0A1X0ZFS6_PSEPU</name>
<dbReference type="EMBL" id="JARJLO010000009">
    <property type="protein sequence ID" value="MDF3868953.1"/>
    <property type="molecule type" value="Genomic_DNA"/>
</dbReference>
<evidence type="ECO:0000313" key="1">
    <source>
        <dbReference type="EMBL" id="KAF0256536.1"/>
    </source>
</evidence>
<evidence type="ECO:0008006" key="4">
    <source>
        <dbReference type="Google" id="ProtNLM"/>
    </source>
</evidence>
<protein>
    <recommendedName>
        <fullName evidence="4">Histidine-specific methyltransferase SAM-dependent domain-containing protein</fullName>
    </recommendedName>
</protein>
<dbReference type="InterPro" id="IPR029063">
    <property type="entry name" value="SAM-dependent_MTases_sf"/>
</dbReference>
<organism evidence="1 3">
    <name type="scientific">Pseudomonas putida</name>
    <name type="common">Arthrobacter siderocapsulatus</name>
    <dbReference type="NCBI Taxonomy" id="303"/>
    <lineage>
        <taxon>Bacteria</taxon>
        <taxon>Pseudomonadati</taxon>
        <taxon>Pseudomonadota</taxon>
        <taxon>Gammaproteobacteria</taxon>
        <taxon>Pseudomonadales</taxon>
        <taxon>Pseudomonadaceae</taxon>
        <taxon>Pseudomonas</taxon>
    </lineage>
</organism>
<accession>A0A1X0ZFS6</accession>
<dbReference type="AlphaFoldDB" id="A0A1X0ZFS6"/>
<sequence length="326" mass="36622">MSLNDFVVDALVHTPSYQNARLWTVENHEKYSTLLQPDSRPDGEQHFNHEIFLLMRALNEQGIGEEGLCADTRGHGALKSVIANVAERLAALASGRRVHYVELGPEPVKSTCLLKRMAETSSSIRYTAIDINQTSEAAMRDALRPIVQADGSFNYIAADYRTVTHEALRHDQEVTLITLLGFQEGNELPVSTGRLIRSLAGDSTYILSEMQVYEQGLEGAILAFYANRNMLQFSRMVALQQGFEPSGDHEAILVPLRILDESVHVAVTLQPVQRLQEQGYLLTNICLKYTPEQFRRIRARHCNCRVVDEFASGDGSVRYQIAKYLQ</sequence>
<reference evidence="2" key="2">
    <citation type="submission" date="2023-03" db="EMBL/GenBank/DDBJ databases">
        <title>Draft assemblies of triclosan tolerant bacteria isolated from returned activated sludge.</title>
        <authorList>
            <person name="Van Hamelsveld S."/>
        </authorList>
    </citation>
    <scope>NUCLEOTIDE SEQUENCE</scope>
    <source>
        <strain evidence="2">GW210012_S60</strain>
    </source>
</reference>
<dbReference type="EMBL" id="WOWR01000002">
    <property type="protein sequence ID" value="KAF0256536.1"/>
    <property type="molecule type" value="Genomic_DNA"/>
</dbReference>
<evidence type="ECO:0000313" key="2">
    <source>
        <dbReference type="EMBL" id="MDF3868953.1"/>
    </source>
</evidence>
<dbReference type="RefSeq" id="WP_049277131.1">
    <property type="nucleotide sequence ID" value="NZ_BBQL01000005.1"/>
</dbReference>